<dbReference type="InterPro" id="IPR001650">
    <property type="entry name" value="Helicase_C-like"/>
</dbReference>
<dbReference type="InterPro" id="IPR027417">
    <property type="entry name" value="P-loop_NTPase"/>
</dbReference>
<dbReference type="PANTHER" id="PTHR30580">
    <property type="entry name" value="PRIMOSOMAL PROTEIN N"/>
    <property type="match status" value="1"/>
</dbReference>
<evidence type="ECO:0000256" key="2">
    <source>
        <dbReference type="ARBA" id="ARBA00022840"/>
    </source>
</evidence>
<evidence type="ECO:0000256" key="3">
    <source>
        <dbReference type="ARBA" id="ARBA00023125"/>
    </source>
</evidence>
<accession>A0A3E0WM53</accession>
<keyword evidence="3" id="KW-0238">DNA-binding</keyword>
<dbReference type="GO" id="GO:0043138">
    <property type="term" value="F:3'-5' DNA helicase activity"/>
    <property type="evidence" value="ECO:0007669"/>
    <property type="project" value="TreeGrafter"/>
</dbReference>
<reference evidence="6 7" key="1">
    <citation type="submission" date="2017-05" db="EMBL/GenBank/DDBJ databases">
        <title>Virgibacillus sp. AK90 isolated from a saltern of Kakinada, India.</title>
        <authorList>
            <person name="Gupta V."/>
            <person name="Sidhu C."/>
            <person name="Korpole S."/>
            <person name="Pinnaka A.K."/>
        </authorList>
    </citation>
    <scope>NUCLEOTIDE SEQUENCE [LARGE SCALE GENOMIC DNA]</scope>
    <source>
        <strain evidence="6 7">AK90</strain>
    </source>
</reference>
<name>A0A3E0WM53_9BACI</name>
<keyword evidence="1" id="KW-0547">Nucleotide-binding</keyword>
<comment type="caution">
    <text evidence="6">The sequence shown here is derived from an EMBL/GenBank/DDBJ whole genome shotgun (WGS) entry which is preliminary data.</text>
</comment>
<evidence type="ECO:0000313" key="6">
    <source>
        <dbReference type="EMBL" id="RFA34050.1"/>
    </source>
</evidence>
<dbReference type="PROSITE" id="PS51194">
    <property type="entry name" value="HELICASE_CTER"/>
    <property type="match status" value="1"/>
</dbReference>
<keyword evidence="2" id="KW-0067">ATP-binding</keyword>
<dbReference type="InterPro" id="IPR014001">
    <property type="entry name" value="Helicase_ATP-bd"/>
</dbReference>
<dbReference type="GO" id="GO:0016787">
    <property type="term" value="F:hydrolase activity"/>
    <property type="evidence" value="ECO:0007669"/>
    <property type="project" value="InterPro"/>
</dbReference>
<evidence type="ECO:0000259" key="5">
    <source>
        <dbReference type="PROSITE" id="PS51194"/>
    </source>
</evidence>
<dbReference type="PROSITE" id="PS51192">
    <property type="entry name" value="HELICASE_ATP_BIND_1"/>
    <property type="match status" value="1"/>
</dbReference>
<evidence type="ECO:0000313" key="7">
    <source>
        <dbReference type="Proteomes" id="UP000256488"/>
    </source>
</evidence>
<dbReference type="SMART" id="SM00487">
    <property type="entry name" value="DEXDc"/>
    <property type="match status" value="1"/>
</dbReference>
<dbReference type="GO" id="GO:0006302">
    <property type="term" value="P:double-strand break repair"/>
    <property type="evidence" value="ECO:0007669"/>
    <property type="project" value="TreeGrafter"/>
</dbReference>
<dbReference type="Pfam" id="PF04851">
    <property type="entry name" value="ResIII"/>
    <property type="match status" value="1"/>
</dbReference>
<gene>
    <name evidence="6" type="ORF">CAI16_12570</name>
</gene>
<dbReference type="Gene3D" id="3.40.50.300">
    <property type="entry name" value="P-loop containing nucleotide triphosphate hydrolases"/>
    <property type="match status" value="2"/>
</dbReference>
<protein>
    <submittedName>
        <fullName evidence="6">DNA/RNA helicase</fullName>
    </submittedName>
</protein>
<proteinExistence type="predicted"/>
<feature type="domain" description="Helicase C-terminal" evidence="5">
    <location>
        <begin position="317"/>
        <end position="473"/>
    </location>
</feature>
<dbReference type="EMBL" id="NFZX01000027">
    <property type="protein sequence ID" value="RFA34050.1"/>
    <property type="molecule type" value="Genomic_DNA"/>
</dbReference>
<evidence type="ECO:0000259" key="4">
    <source>
        <dbReference type="PROSITE" id="PS51192"/>
    </source>
</evidence>
<dbReference type="InterPro" id="IPR006935">
    <property type="entry name" value="Helicase/UvrB_N"/>
</dbReference>
<dbReference type="PANTHER" id="PTHR30580:SF1">
    <property type="entry name" value="COMF OPERON PROTEIN 1"/>
    <property type="match status" value="1"/>
</dbReference>
<dbReference type="SUPFAM" id="SSF52540">
    <property type="entry name" value="P-loop containing nucleoside triphosphate hydrolases"/>
    <property type="match status" value="1"/>
</dbReference>
<organism evidence="6 7">
    <name type="scientific">Virgibacillus dokdonensis</name>
    <dbReference type="NCBI Taxonomy" id="302167"/>
    <lineage>
        <taxon>Bacteria</taxon>
        <taxon>Bacillati</taxon>
        <taxon>Bacillota</taxon>
        <taxon>Bacilli</taxon>
        <taxon>Bacillales</taxon>
        <taxon>Bacillaceae</taxon>
        <taxon>Virgibacillus</taxon>
    </lineage>
</organism>
<dbReference type="GO" id="GO:0003677">
    <property type="term" value="F:DNA binding"/>
    <property type="evidence" value="ECO:0007669"/>
    <property type="project" value="UniProtKB-KW"/>
</dbReference>
<keyword evidence="6" id="KW-0378">Hydrolase</keyword>
<dbReference type="SMART" id="SM00490">
    <property type="entry name" value="HELICc"/>
    <property type="match status" value="1"/>
</dbReference>
<dbReference type="AlphaFoldDB" id="A0A3E0WM53"/>
<keyword evidence="6" id="KW-0347">Helicase</keyword>
<evidence type="ECO:0000256" key="1">
    <source>
        <dbReference type="ARBA" id="ARBA00022741"/>
    </source>
</evidence>
<dbReference type="GO" id="GO:0006270">
    <property type="term" value="P:DNA replication initiation"/>
    <property type="evidence" value="ECO:0007669"/>
    <property type="project" value="TreeGrafter"/>
</dbReference>
<dbReference type="Proteomes" id="UP000256488">
    <property type="component" value="Unassembled WGS sequence"/>
</dbReference>
<feature type="domain" description="Helicase ATP-binding" evidence="4">
    <location>
        <begin position="137"/>
        <end position="289"/>
    </location>
</feature>
<sequence>MKMIEKLTTSLYLELVKRCEGKLLLRKEIPLDEDLFHAFLGQNIFTPISSIIKTPFIKICRRCGNRKKSQFSNMYDFNKKRLIAYCRNCIQMGRVIETEPLYRWNGEPACWQKHESACTWEGQLTDAQTKASETIRDVILQQESALLVWAVCGSGKTEMLFAGIEGALRQGMRICLATPRVDVVRELLPRIQQAFSTIPIQALYGGSEEKRGTSQIIIASTHQLLRFEHAFDVVIIDELDAFPYHADTSLAFATERALKPSGTMIYLTATPRRKERRKLQWNQLKHVFVPTRYHGYPLPVPQMCMCFSLHKQLQKGTVPRAFIRWLCQRENKQRQLLIFLPTISLTEKVASQIYTILFNHKIIKDASEITSVHASDPERERKISQFRNKRLLVLVTTTILERGVTFPSVDVAIIDAGHSVFDEAALVQIAGRAGRSAEDPDGEVVFFHDGKTNAMVRAIRLIKRMNRIGGFTS</sequence>
<dbReference type="Pfam" id="PF00271">
    <property type="entry name" value="Helicase_C"/>
    <property type="match status" value="1"/>
</dbReference>
<dbReference type="GO" id="GO:0006310">
    <property type="term" value="P:DNA recombination"/>
    <property type="evidence" value="ECO:0007669"/>
    <property type="project" value="TreeGrafter"/>
</dbReference>
<dbReference type="GO" id="GO:0005524">
    <property type="term" value="F:ATP binding"/>
    <property type="evidence" value="ECO:0007669"/>
    <property type="project" value="UniProtKB-KW"/>
</dbReference>